<proteinExistence type="predicted"/>
<name>A0A511DFF4_9PSEU</name>
<keyword evidence="3" id="KW-0804">Transcription</keyword>
<organism evidence="5 6">
    <name type="scientific">Pseudonocardia sulfidoxydans NBRC 16205</name>
    <dbReference type="NCBI Taxonomy" id="1223511"/>
    <lineage>
        <taxon>Bacteria</taxon>
        <taxon>Bacillati</taxon>
        <taxon>Actinomycetota</taxon>
        <taxon>Actinomycetes</taxon>
        <taxon>Pseudonocardiales</taxon>
        <taxon>Pseudonocardiaceae</taxon>
        <taxon>Pseudonocardia</taxon>
    </lineage>
</organism>
<evidence type="ECO:0000313" key="5">
    <source>
        <dbReference type="EMBL" id="GEL23502.1"/>
    </source>
</evidence>
<evidence type="ECO:0000256" key="1">
    <source>
        <dbReference type="ARBA" id="ARBA00023015"/>
    </source>
</evidence>
<dbReference type="GO" id="GO:0043565">
    <property type="term" value="F:sequence-specific DNA binding"/>
    <property type="evidence" value="ECO:0007669"/>
    <property type="project" value="InterPro"/>
</dbReference>
<dbReference type="GO" id="GO:0005829">
    <property type="term" value="C:cytosol"/>
    <property type="evidence" value="ECO:0007669"/>
    <property type="project" value="TreeGrafter"/>
</dbReference>
<dbReference type="PROSITE" id="PS50956">
    <property type="entry name" value="HTH_ASNC_2"/>
    <property type="match status" value="1"/>
</dbReference>
<dbReference type="InterPro" id="IPR011008">
    <property type="entry name" value="Dimeric_a/b-barrel"/>
</dbReference>
<dbReference type="Proteomes" id="UP000321685">
    <property type="component" value="Unassembled WGS sequence"/>
</dbReference>
<dbReference type="OrthoDB" id="4050641at2"/>
<gene>
    <name evidence="5" type="ORF">PSU4_24560</name>
</gene>
<dbReference type="SUPFAM" id="SSF46785">
    <property type="entry name" value="Winged helix' DNA-binding domain"/>
    <property type="match status" value="1"/>
</dbReference>
<dbReference type="InterPro" id="IPR036390">
    <property type="entry name" value="WH_DNA-bd_sf"/>
</dbReference>
<dbReference type="AlphaFoldDB" id="A0A511DFF4"/>
<dbReference type="Pfam" id="PF01037">
    <property type="entry name" value="AsnC_trans_reg"/>
    <property type="match status" value="1"/>
</dbReference>
<evidence type="ECO:0000256" key="3">
    <source>
        <dbReference type="ARBA" id="ARBA00023163"/>
    </source>
</evidence>
<dbReference type="PANTHER" id="PTHR30154:SF34">
    <property type="entry name" value="TRANSCRIPTIONAL REGULATOR AZLB"/>
    <property type="match status" value="1"/>
</dbReference>
<dbReference type="EMBL" id="BJVJ01000020">
    <property type="protein sequence ID" value="GEL23502.1"/>
    <property type="molecule type" value="Genomic_DNA"/>
</dbReference>
<dbReference type="Gene3D" id="1.10.10.10">
    <property type="entry name" value="Winged helix-like DNA-binding domain superfamily/Winged helix DNA-binding domain"/>
    <property type="match status" value="2"/>
</dbReference>
<dbReference type="PANTHER" id="PTHR30154">
    <property type="entry name" value="LEUCINE-RESPONSIVE REGULATORY PROTEIN"/>
    <property type="match status" value="1"/>
</dbReference>
<dbReference type="InterPro" id="IPR000485">
    <property type="entry name" value="AsnC-type_HTH_dom"/>
</dbReference>
<accession>A0A511DFF4</accession>
<sequence length="321" mass="33841">MGGTLAGLDRRIVGALQVDGRASWPRIAAALGEPDGVVERHGTELLARGAVRVTGAPAPSAGAIVALRCEPGKERIGALALANRRDTRNAHVLAGPYGCLAEIDCDPARLAAFTLDELPLLPALAGSGVWTVLRYVRTSAHWRPGLLTDAEHDALVDVEPPPEYAPFGEAKDVNRPDALLLAALAHDGRRDVDELAGVTGLSASAVRRRVERLRREGGLRLRVVVDPALLGFAVRAVVSVRCAPRDTAAVATALTREPAVRHAACVTGDRQLVAEVAVATVDALHDLLTSAAWLDRVVEAEASPVVSTLKRDGLFTLPSED</sequence>
<keyword evidence="1" id="KW-0805">Transcription regulation</keyword>
<dbReference type="PRINTS" id="PR00033">
    <property type="entry name" value="HTHASNC"/>
</dbReference>
<dbReference type="Gene3D" id="3.30.70.920">
    <property type="match status" value="1"/>
</dbReference>
<keyword evidence="6" id="KW-1185">Reference proteome</keyword>
<reference evidence="5 6" key="1">
    <citation type="submission" date="2019-07" db="EMBL/GenBank/DDBJ databases">
        <title>Whole genome shotgun sequence of Pseudonocardia sulfidoxydans NBRC 16205.</title>
        <authorList>
            <person name="Hosoyama A."/>
            <person name="Uohara A."/>
            <person name="Ohji S."/>
            <person name="Ichikawa N."/>
        </authorList>
    </citation>
    <scope>NUCLEOTIDE SEQUENCE [LARGE SCALE GENOMIC DNA]</scope>
    <source>
        <strain evidence="5 6">NBRC 16205</strain>
    </source>
</reference>
<evidence type="ECO:0000256" key="2">
    <source>
        <dbReference type="ARBA" id="ARBA00023125"/>
    </source>
</evidence>
<dbReference type="GO" id="GO:0043200">
    <property type="term" value="P:response to amino acid"/>
    <property type="evidence" value="ECO:0007669"/>
    <property type="project" value="TreeGrafter"/>
</dbReference>
<dbReference type="RefSeq" id="WP_147106718.1">
    <property type="nucleotide sequence ID" value="NZ_BJVJ01000020.1"/>
</dbReference>
<dbReference type="SMART" id="SM00344">
    <property type="entry name" value="HTH_ASNC"/>
    <property type="match status" value="1"/>
</dbReference>
<comment type="caution">
    <text evidence="5">The sequence shown here is derived from an EMBL/GenBank/DDBJ whole genome shotgun (WGS) entry which is preliminary data.</text>
</comment>
<dbReference type="SUPFAM" id="SSF54909">
    <property type="entry name" value="Dimeric alpha+beta barrel"/>
    <property type="match status" value="1"/>
</dbReference>
<dbReference type="InterPro" id="IPR019888">
    <property type="entry name" value="Tscrpt_reg_AsnC-like"/>
</dbReference>
<dbReference type="Pfam" id="PF13404">
    <property type="entry name" value="HTH_AsnC-type"/>
    <property type="match status" value="2"/>
</dbReference>
<keyword evidence="2" id="KW-0238">DNA-binding</keyword>
<evidence type="ECO:0000259" key="4">
    <source>
        <dbReference type="PROSITE" id="PS50956"/>
    </source>
</evidence>
<evidence type="ECO:0000313" key="6">
    <source>
        <dbReference type="Proteomes" id="UP000321685"/>
    </source>
</evidence>
<dbReference type="InterPro" id="IPR019887">
    <property type="entry name" value="Tscrpt_reg_AsnC/Lrp_C"/>
</dbReference>
<protein>
    <recommendedName>
        <fullName evidence="4">HTH asnC-type domain-containing protein</fullName>
    </recommendedName>
</protein>
<dbReference type="InterPro" id="IPR036388">
    <property type="entry name" value="WH-like_DNA-bd_sf"/>
</dbReference>
<feature type="domain" description="HTH asnC-type" evidence="4">
    <location>
        <begin position="180"/>
        <end position="233"/>
    </location>
</feature>